<protein>
    <submittedName>
        <fullName evidence="1">Uncharacterized protein</fullName>
    </submittedName>
</protein>
<dbReference type="InParanoid" id="A0A0C3J6W8"/>
<keyword evidence="2" id="KW-1185">Reference proteome</keyword>
<dbReference type="HOGENOM" id="CLU_3069675_0_0_1"/>
<evidence type="ECO:0000313" key="2">
    <source>
        <dbReference type="Proteomes" id="UP000054217"/>
    </source>
</evidence>
<evidence type="ECO:0000313" key="1">
    <source>
        <dbReference type="EMBL" id="KIO04778.1"/>
    </source>
</evidence>
<dbReference type="Proteomes" id="UP000054217">
    <property type="component" value="Unassembled WGS sequence"/>
</dbReference>
<accession>A0A0C3J6W8</accession>
<proteinExistence type="predicted"/>
<reference evidence="2" key="2">
    <citation type="submission" date="2015-01" db="EMBL/GenBank/DDBJ databases">
        <title>Evolutionary Origins and Diversification of the Mycorrhizal Mutualists.</title>
        <authorList>
            <consortium name="DOE Joint Genome Institute"/>
            <consortium name="Mycorrhizal Genomics Consortium"/>
            <person name="Kohler A."/>
            <person name="Kuo A."/>
            <person name="Nagy L.G."/>
            <person name="Floudas D."/>
            <person name="Copeland A."/>
            <person name="Barry K.W."/>
            <person name="Cichocki N."/>
            <person name="Veneault-Fourrey C."/>
            <person name="LaButti K."/>
            <person name="Lindquist E.A."/>
            <person name="Lipzen A."/>
            <person name="Lundell T."/>
            <person name="Morin E."/>
            <person name="Murat C."/>
            <person name="Riley R."/>
            <person name="Ohm R."/>
            <person name="Sun H."/>
            <person name="Tunlid A."/>
            <person name="Henrissat B."/>
            <person name="Grigoriev I.V."/>
            <person name="Hibbett D.S."/>
            <person name="Martin F."/>
        </authorList>
    </citation>
    <scope>NUCLEOTIDE SEQUENCE [LARGE SCALE GENOMIC DNA]</scope>
    <source>
        <strain evidence="2">Marx 270</strain>
    </source>
</reference>
<dbReference type="EMBL" id="KN831969">
    <property type="protein sequence ID" value="KIO04778.1"/>
    <property type="molecule type" value="Genomic_DNA"/>
</dbReference>
<name>A0A0C3J6W8_PISTI</name>
<sequence length="53" mass="6326">MRIPREVWSKQPEHSNCLGLTLSIRLNRPVARLAVRSKNKRLKEYINNEVRVR</sequence>
<reference evidence="1 2" key="1">
    <citation type="submission" date="2014-04" db="EMBL/GenBank/DDBJ databases">
        <authorList>
            <consortium name="DOE Joint Genome Institute"/>
            <person name="Kuo A."/>
            <person name="Kohler A."/>
            <person name="Costa M.D."/>
            <person name="Nagy L.G."/>
            <person name="Floudas D."/>
            <person name="Copeland A."/>
            <person name="Barry K.W."/>
            <person name="Cichocki N."/>
            <person name="Veneault-Fourrey C."/>
            <person name="LaButti K."/>
            <person name="Lindquist E.A."/>
            <person name="Lipzen A."/>
            <person name="Lundell T."/>
            <person name="Morin E."/>
            <person name="Murat C."/>
            <person name="Sun H."/>
            <person name="Tunlid A."/>
            <person name="Henrissat B."/>
            <person name="Grigoriev I.V."/>
            <person name="Hibbett D.S."/>
            <person name="Martin F."/>
            <person name="Nordberg H.P."/>
            <person name="Cantor M.N."/>
            <person name="Hua S.X."/>
        </authorList>
    </citation>
    <scope>NUCLEOTIDE SEQUENCE [LARGE SCALE GENOMIC DNA]</scope>
    <source>
        <strain evidence="1 2">Marx 270</strain>
    </source>
</reference>
<dbReference type="AlphaFoldDB" id="A0A0C3J6W8"/>
<gene>
    <name evidence="1" type="ORF">M404DRAFT_1000314</name>
</gene>
<organism evidence="1 2">
    <name type="scientific">Pisolithus tinctorius Marx 270</name>
    <dbReference type="NCBI Taxonomy" id="870435"/>
    <lineage>
        <taxon>Eukaryota</taxon>
        <taxon>Fungi</taxon>
        <taxon>Dikarya</taxon>
        <taxon>Basidiomycota</taxon>
        <taxon>Agaricomycotina</taxon>
        <taxon>Agaricomycetes</taxon>
        <taxon>Agaricomycetidae</taxon>
        <taxon>Boletales</taxon>
        <taxon>Sclerodermatineae</taxon>
        <taxon>Pisolithaceae</taxon>
        <taxon>Pisolithus</taxon>
    </lineage>
</organism>